<gene>
    <name evidence="1" type="ORF">V1517DRAFT_262003</name>
</gene>
<proteinExistence type="predicted"/>
<sequence length="437" mass="49162">MAAVDAQASEPLLNESEGTTNEGAADTSAVKELNPKTIRADFNGVPGALAITIGLPILIYVLYYALDAVPEAKVFDLCALEGYLIWFFGLVGLFYIVPGRVMDGTTLRDGTYLKYKMNGLNCFLVVLALLIARGFITHGELPELVFVADHLLGLITASIGFSFVLALFVYFKSFGNPKTILAYGGNTGKPIFDWFIGRELNPRIGMFDIKFFCELRPGLFLWVIINAAEAHLQYRKFGYISDSMILINIFQFIYVVDSAVLEAKNLTMIDITTDGFGFMLAFGDLALVPFTYTLQTRFLATHPVNLGWLGVAGIVALKVIGYYIFRSSNSEKNSFRQGDPSVAHLKYIETKSGSKLLISGWWGVARHINYFGDWLMSISWCVPTGFYTPVTYFYSLYFAILLIHRESRDEAKCSEKYGDDWKEYKRIVRWKIIPYVY</sequence>
<reference evidence="2" key="1">
    <citation type="journal article" date="2024" name="Front. Bioeng. Biotechnol.">
        <title>Genome-scale model development and genomic sequencing of the oleaginous clade Lipomyces.</title>
        <authorList>
            <person name="Czajka J.J."/>
            <person name="Han Y."/>
            <person name="Kim J."/>
            <person name="Mondo S.J."/>
            <person name="Hofstad B.A."/>
            <person name="Robles A."/>
            <person name="Haridas S."/>
            <person name="Riley R."/>
            <person name="LaButti K."/>
            <person name="Pangilinan J."/>
            <person name="Andreopoulos W."/>
            <person name="Lipzen A."/>
            <person name="Yan J."/>
            <person name="Wang M."/>
            <person name="Ng V."/>
            <person name="Grigoriev I.V."/>
            <person name="Spatafora J.W."/>
            <person name="Magnuson J.K."/>
            <person name="Baker S.E."/>
            <person name="Pomraning K.R."/>
        </authorList>
    </citation>
    <scope>NUCLEOTIDE SEQUENCE [LARGE SCALE GENOMIC DNA]</scope>
    <source>
        <strain evidence="2">CBS 10300</strain>
    </source>
</reference>
<keyword evidence="2" id="KW-1185">Reference proteome</keyword>
<evidence type="ECO:0000313" key="2">
    <source>
        <dbReference type="Proteomes" id="UP001489719"/>
    </source>
</evidence>
<accession>A0ACC3TKM7</accession>
<protein>
    <submittedName>
        <fullName evidence="1">Ergosterol biosynthesis ERG4/ERG24</fullName>
    </submittedName>
</protein>
<evidence type="ECO:0000313" key="1">
    <source>
        <dbReference type="EMBL" id="KAK9321669.1"/>
    </source>
</evidence>
<dbReference type="EMBL" id="MU970093">
    <property type="protein sequence ID" value="KAK9321669.1"/>
    <property type="molecule type" value="Genomic_DNA"/>
</dbReference>
<comment type="caution">
    <text evidence="1">The sequence shown here is derived from an EMBL/GenBank/DDBJ whole genome shotgun (WGS) entry which is preliminary data.</text>
</comment>
<dbReference type="Proteomes" id="UP001489719">
    <property type="component" value="Unassembled WGS sequence"/>
</dbReference>
<name>A0ACC3TKM7_9ASCO</name>
<organism evidence="1 2">
    <name type="scientific">Lipomyces orientalis</name>
    <dbReference type="NCBI Taxonomy" id="1233043"/>
    <lineage>
        <taxon>Eukaryota</taxon>
        <taxon>Fungi</taxon>
        <taxon>Dikarya</taxon>
        <taxon>Ascomycota</taxon>
        <taxon>Saccharomycotina</taxon>
        <taxon>Lipomycetes</taxon>
        <taxon>Lipomycetales</taxon>
        <taxon>Lipomycetaceae</taxon>
        <taxon>Lipomyces</taxon>
    </lineage>
</organism>